<dbReference type="InterPro" id="IPR011004">
    <property type="entry name" value="Trimer_LpxA-like_sf"/>
</dbReference>
<dbReference type="NCBIfam" id="NF003657">
    <property type="entry name" value="PRK05289.1"/>
    <property type="match status" value="1"/>
</dbReference>
<gene>
    <name evidence="8 10" type="primary">lpxA</name>
    <name evidence="10" type="ORF">GQE98_07505</name>
</gene>
<dbReference type="GO" id="GO:0005737">
    <property type="term" value="C:cytoplasm"/>
    <property type="evidence" value="ECO:0007669"/>
    <property type="project" value="UniProtKB-SubCell"/>
</dbReference>
<evidence type="ECO:0000259" key="9">
    <source>
        <dbReference type="Pfam" id="PF13720"/>
    </source>
</evidence>
<evidence type="ECO:0000256" key="8">
    <source>
        <dbReference type="HAMAP-Rule" id="MF_00387"/>
    </source>
</evidence>
<dbReference type="Pfam" id="PF13720">
    <property type="entry name" value="Acetyltransf_11"/>
    <property type="match status" value="1"/>
</dbReference>
<dbReference type="CDD" id="cd03351">
    <property type="entry name" value="LbH_UDP-GlcNAc_AT"/>
    <property type="match status" value="1"/>
</dbReference>
<organism evidence="10 11">
    <name type="scientific">Sneathiella litorea</name>
    <dbReference type="NCBI Taxonomy" id="2606216"/>
    <lineage>
        <taxon>Bacteria</taxon>
        <taxon>Pseudomonadati</taxon>
        <taxon>Pseudomonadota</taxon>
        <taxon>Alphaproteobacteria</taxon>
        <taxon>Sneathiellales</taxon>
        <taxon>Sneathiellaceae</taxon>
        <taxon>Sneathiella</taxon>
    </lineage>
</organism>
<dbReference type="GO" id="GO:0008780">
    <property type="term" value="F:acyl-[acyl-carrier-protein]-UDP-N-acetylglucosamine O-acyltransferase activity"/>
    <property type="evidence" value="ECO:0007669"/>
    <property type="project" value="UniProtKB-UniRule"/>
</dbReference>
<keyword evidence="11" id="KW-1185">Reference proteome</keyword>
<dbReference type="InterPro" id="IPR001451">
    <property type="entry name" value="Hexapep"/>
</dbReference>
<dbReference type="PANTHER" id="PTHR43480:SF1">
    <property type="entry name" value="ACYL-[ACYL-CARRIER-PROTEIN]--UDP-N-ACETYLGLUCOSAMINE O-ACYLTRANSFERASE, MITOCHONDRIAL-RELATED"/>
    <property type="match status" value="1"/>
</dbReference>
<accession>A0A6L8W5X2</accession>
<dbReference type="UniPathway" id="UPA00359">
    <property type="reaction ID" value="UER00477"/>
</dbReference>
<dbReference type="InterPro" id="IPR010137">
    <property type="entry name" value="Lipid_A_LpxA"/>
</dbReference>
<dbReference type="PROSITE" id="PS00101">
    <property type="entry name" value="HEXAPEP_TRANSFERASES"/>
    <property type="match status" value="1"/>
</dbReference>
<keyword evidence="4 8" id="KW-0808">Transferase</keyword>
<comment type="function">
    <text evidence="8">Involved in the biosynthesis of lipid A, a phosphorylated glycolipid that anchors the lipopolysaccharide to the outer membrane of the cell.</text>
</comment>
<feature type="domain" description="UDP N-acetylglucosamine O-acyltransferase C-terminal" evidence="9">
    <location>
        <begin position="176"/>
        <end position="258"/>
    </location>
</feature>
<dbReference type="Gene3D" id="2.160.10.10">
    <property type="entry name" value="Hexapeptide repeat proteins"/>
    <property type="match status" value="1"/>
</dbReference>
<protein>
    <recommendedName>
        <fullName evidence="8">Acyl-[acyl-carrier-protein]--UDP-N-acetylglucosamine O-acyltransferase</fullName>
        <shortName evidence="8">UDP-N-acetylglucosamine acyltransferase</shortName>
        <ecNumber evidence="8">2.3.1.129</ecNumber>
    </recommendedName>
</protein>
<dbReference type="Proteomes" id="UP000476030">
    <property type="component" value="Unassembled WGS sequence"/>
</dbReference>
<dbReference type="InterPro" id="IPR018357">
    <property type="entry name" value="Hexapep_transf_CS"/>
</dbReference>
<keyword evidence="2 8" id="KW-0444">Lipid biosynthesis</keyword>
<dbReference type="EMBL" id="WTUW01000002">
    <property type="protein sequence ID" value="MZR30481.1"/>
    <property type="molecule type" value="Genomic_DNA"/>
</dbReference>
<evidence type="ECO:0000313" key="10">
    <source>
        <dbReference type="EMBL" id="MZR30481.1"/>
    </source>
</evidence>
<sequence>MGNIHKTAIIEDGANVHEDAVVGPFCVVGKDVTLEAEVTLKSHVAVDGYARIGQGTTIYPFASIGHAPQDLKYSGEKSELIIGKNCNIREHVTINPGTEGGGMRTEIGDHCLLMIGAHIAHDCILGDHVILVNNATLGGHVELGNFVIIGGLSAVHQFVRIGEHAMIGGASGVETDVIPFGSATGNRATLGGLNLTGMKRRGFSREDIHALRGAYKYLFTGEGTFSERRKTVPDNIAGFPSVQTVLKFINEETKRGFCQPE</sequence>
<keyword evidence="1 8" id="KW-0963">Cytoplasm</keyword>
<evidence type="ECO:0000256" key="1">
    <source>
        <dbReference type="ARBA" id="ARBA00022490"/>
    </source>
</evidence>
<dbReference type="NCBIfam" id="TIGR01852">
    <property type="entry name" value="lipid_A_lpxA"/>
    <property type="match status" value="1"/>
</dbReference>
<evidence type="ECO:0000313" key="11">
    <source>
        <dbReference type="Proteomes" id="UP000476030"/>
    </source>
</evidence>
<comment type="catalytic activity">
    <reaction evidence="8">
        <text>a (3R)-hydroxyacyl-[ACP] + UDP-N-acetyl-alpha-D-glucosamine = a UDP-3-O-[(3R)-3-hydroxyacyl]-N-acetyl-alpha-D-glucosamine + holo-[ACP]</text>
        <dbReference type="Rhea" id="RHEA:67812"/>
        <dbReference type="Rhea" id="RHEA-COMP:9685"/>
        <dbReference type="Rhea" id="RHEA-COMP:9945"/>
        <dbReference type="ChEBI" id="CHEBI:57705"/>
        <dbReference type="ChEBI" id="CHEBI:64479"/>
        <dbReference type="ChEBI" id="CHEBI:78827"/>
        <dbReference type="ChEBI" id="CHEBI:173225"/>
        <dbReference type="EC" id="2.3.1.129"/>
    </reaction>
</comment>
<dbReference type="EC" id="2.3.1.129" evidence="8"/>
<keyword evidence="6 8" id="KW-0443">Lipid metabolism</keyword>
<reference evidence="10 11" key="1">
    <citation type="submission" date="2019-12" db="EMBL/GenBank/DDBJ databases">
        <title>Snethiella sp. nov. sp. isolated from sea sand.</title>
        <authorList>
            <person name="Kim J."/>
            <person name="Jeong S.E."/>
            <person name="Jung H.S."/>
            <person name="Jeon C.O."/>
        </authorList>
    </citation>
    <scope>NUCLEOTIDE SEQUENCE [LARGE SCALE GENOMIC DNA]</scope>
    <source>
        <strain evidence="10 11">DP05</strain>
    </source>
</reference>
<dbReference type="GO" id="GO:0009245">
    <property type="term" value="P:lipid A biosynthetic process"/>
    <property type="evidence" value="ECO:0007669"/>
    <property type="project" value="UniProtKB-UniRule"/>
</dbReference>
<proteinExistence type="inferred from homology"/>
<dbReference type="PANTHER" id="PTHR43480">
    <property type="entry name" value="ACYL-[ACYL-CARRIER-PROTEIN]--UDP-N-ACETYLGLUCOSAMINE O-ACYLTRANSFERASE"/>
    <property type="match status" value="1"/>
</dbReference>
<dbReference type="Gene3D" id="1.20.1180.10">
    <property type="entry name" value="Udp N-acetylglucosamine O-acyltransferase, C-terminal domain"/>
    <property type="match status" value="1"/>
</dbReference>
<name>A0A6L8W5X2_9PROT</name>
<keyword evidence="3 8" id="KW-0441">Lipid A biosynthesis</keyword>
<dbReference type="InterPro" id="IPR029098">
    <property type="entry name" value="Acetyltransf_C"/>
</dbReference>
<evidence type="ECO:0000256" key="7">
    <source>
        <dbReference type="ARBA" id="ARBA00023315"/>
    </source>
</evidence>
<evidence type="ECO:0000256" key="6">
    <source>
        <dbReference type="ARBA" id="ARBA00023098"/>
    </source>
</evidence>
<keyword evidence="7 8" id="KW-0012">Acyltransferase</keyword>
<keyword evidence="5 8" id="KW-0677">Repeat</keyword>
<dbReference type="GO" id="GO:0016020">
    <property type="term" value="C:membrane"/>
    <property type="evidence" value="ECO:0007669"/>
    <property type="project" value="GOC"/>
</dbReference>
<dbReference type="AlphaFoldDB" id="A0A6L8W5X2"/>
<evidence type="ECO:0000256" key="4">
    <source>
        <dbReference type="ARBA" id="ARBA00022679"/>
    </source>
</evidence>
<dbReference type="InterPro" id="IPR037157">
    <property type="entry name" value="Acetyltransf_C_sf"/>
</dbReference>
<evidence type="ECO:0000256" key="5">
    <source>
        <dbReference type="ARBA" id="ARBA00022737"/>
    </source>
</evidence>
<comment type="pathway">
    <text evidence="8">Glycolipid biosynthesis; lipid IV(A) biosynthesis; lipid IV(A) from (3R)-3-hydroxytetradecanoyl-[acyl-carrier-protein] and UDP-N-acetyl-alpha-D-glucosamine: step 1/6.</text>
</comment>
<dbReference type="RefSeq" id="WP_161315063.1">
    <property type="nucleotide sequence ID" value="NZ_WTUW01000002.1"/>
</dbReference>
<comment type="subunit">
    <text evidence="8">Homotrimer.</text>
</comment>
<dbReference type="PIRSF" id="PIRSF000456">
    <property type="entry name" value="UDP-GlcNAc_acltr"/>
    <property type="match status" value="1"/>
</dbReference>
<dbReference type="Pfam" id="PF00132">
    <property type="entry name" value="Hexapep"/>
    <property type="match status" value="1"/>
</dbReference>
<dbReference type="HAMAP" id="MF_00387">
    <property type="entry name" value="LpxA"/>
    <property type="match status" value="1"/>
</dbReference>
<evidence type="ECO:0000256" key="2">
    <source>
        <dbReference type="ARBA" id="ARBA00022516"/>
    </source>
</evidence>
<comment type="similarity">
    <text evidence="8">Belongs to the transferase hexapeptide repeat family. LpxA subfamily.</text>
</comment>
<evidence type="ECO:0000256" key="3">
    <source>
        <dbReference type="ARBA" id="ARBA00022556"/>
    </source>
</evidence>
<comment type="subcellular location">
    <subcellularLocation>
        <location evidence="8">Cytoplasm</location>
    </subcellularLocation>
</comment>
<dbReference type="SUPFAM" id="SSF51161">
    <property type="entry name" value="Trimeric LpxA-like enzymes"/>
    <property type="match status" value="1"/>
</dbReference>
<comment type="caution">
    <text evidence="10">The sequence shown here is derived from an EMBL/GenBank/DDBJ whole genome shotgun (WGS) entry which is preliminary data.</text>
</comment>